<evidence type="ECO:0000256" key="4">
    <source>
        <dbReference type="ARBA" id="ARBA00023143"/>
    </source>
</evidence>
<keyword evidence="10" id="KW-0969">Cilium</keyword>
<dbReference type="InterPro" id="IPR037925">
    <property type="entry name" value="FlgE/F/G-like"/>
</dbReference>
<evidence type="ECO:0000259" key="7">
    <source>
        <dbReference type="Pfam" id="PF06429"/>
    </source>
</evidence>
<evidence type="ECO:0000259" key="8">
    <source>
        <dbReference type="Pfam" id="PF07559"/>
    </source>
</evidence>
<comment type="subcellular location">
    <subcellularLocation>
        <location evidence="1 5">Bacterial flagellum basal body</location>
    </subcellularLocation>
</comment>
<dbReference type="GO" id="GO:0009425">
    <property type="term" value="C:bacterial-type flagellum basal body"/>
    <property type="evidence" value="ECO:0007669"/>
    <property type="project" value="UniProtKB-SubCell"/>
</dbReference>
<proteinExistence type="inferred from homology"/>
<dbReference type="NCBIfam" id="TIGR03506">
    <property type="entry name" value="FlgEFG_subfam"/>
    <property type="match status" value="1"/>
</dbReference>
<dbReference type="InterPro" id="IPR011491">
    <property type="entry name" value="FlgE_D2"/>
</dbReference>
<dbReference type="AlphaFoldDB" id="A0A7Y6UL80"/>
<feature type="domain" description="Flagellar hook protein FlgE D2" evidence="8">
    <location>
        <begin position="179"/>
        <end position="285"/>
    </location>
</feature>
<evidence type="ECO:0000259" key="9">
    <source>
        <dbReference type="Pfam" id="PF22692"/>
    </source>
</evidence>
<gene>
    <name evidence="10" type="ORF">HT585_02955</name>
</gene>
<dbReference type="Pfam" id="PF00460">
    <property type="entry name" value="Flg_bb_rod"/>
    <property type="match status" value="1"/>
</dbReference>
<dbReference type="Pfam" id="PF22692">
    <property type="entry name" value="LlgE_F_G_D1"/>
    <property type="match status" value="1"/>
</dbReference>
<dbReference type="PANTHER" id="PTHR30435:SF1">
    <property type="entry name" value="FLAGELLAR HOOK PROTEIN FLGE"/>
    <property type="match status" value="1"/>
</dbReference>
<accession>A0A7Y6UL80</accession>
<dbReference type="InterPro" id="IPR001444">
    <property type="entry name" value="Flag_bb_rod_N"/>
</dbReference>
<evidence type="ECO:0000256" key="1">
    <source>
        <dbReference type="ARBA" id="ARBA00004117"/>
    </source>
</evidence>
<sequence length="410" mass="42618">MSLYGSMRTGVSGMNAQSNRLGTVAENIANANTTGYKRASTEFSSMILPSGGGNYNSGGVETQVRYSISQQGGTSYTTSSSDLAINGGGFFIVQGNGGENFLTRAGSFVPDKDGNLVNTAGFKLMGYEYKAGADPTVVVNGFDGLTEVKLKDEGLVASGSTKGAMEANLPSGAAIGDEKPTSLVVYDSQGNTRILDFVYKKTGVNQWSVEIRDRSTYTAGPPATGVIGSQSMTFDAAGKRISATPATLTTTPINNLPGTGANLGALTIDTTKTSQLGGDFTSTGGGIDGSKPSKMSGFEIDKEGIVYVKYGDGNLIPKFRIALATVQSPDRLLPQSGNVYSQGTDSGVIVTGFAGSGAFGNIQSKALENSNVDIANELTSMIEAQRNYTANSKVFQTASDLLEVLVNLKR</sequence>
<comment type="caution">
    <text evidence="10">The sequence shown here is derived from an EMBL/GenBank/DDBJ whole genome shotgun (WGS) entry which is preliminary data.</text>
</comment>
<reference evidence="10 11" key="1">
    <citation type="submission" date="2020-06" db="EMBL/GenBank/DDBJ databases">
        <authorList>
            <person name="Grouzdev D.S."/>
        </authorList>
    </citation>
    <scope>NUCLEOTIDE SEQUENCE [LARGE SCALE GENOMIC DNA]</scope>
    <source>
        <strain evidence="10 11">HO-A22</strain>
    </source>
</reference>
<feature type="domain" description="Flagellar hook protein FlgE/F/G-like D1" evidence="9">
    <location>
        <begin position="84"/>
        <end position="156"/>
    </location>
</feature>
<dbReference type="GO" id="GO:0005829">
    <property type="term" value="C:cytosol"/>
    <property type="evidence" value="ECO:0007669"/>
    <property type="project" value="TreeGrafter"/>
</dbReference>
<dbReference type="Gene3D" id="2.60.98.20">
    <property type="entry name" value="Flagellar hook protein FlgE"/>
    <property type="match status" value="1"/>
</dbReference>
<dbReference type="InterPro" id="IPR010930">
    <property type="entry name" value="Flg_bb/hook_C_dom"/>
</dbReference>
<dbReference type="InterPro" id="IPR053967">
    <property type="entry name" value="LlgE_F_G-like_D1"/>
</dbReference>
<comment type="similarity">
    <text evidence="2 5">Belongs to the flagella basal body rod proteins family.</text>
</comment>
<feature type="domain" description="Flagellar basal body rod protein N-terminal" evidence="6">
    <location>
        <begin position="7"/>
        <end position="37"/>
    </location>
</feature>
<dbReference type="GO" id="GO:0071978">
    <property type="term" value="P:bacterial-type flagellum-dependent swarming motility"/>
    <property type="evidence" value="ECO:0007669"/>
    <property type="project" value="TreeGrafter"/>
</dbReference>
<keyword evidence="10" id="KW-0966">Cell projection</keyword>
<keyword evidence="11" id="KW-1185">Reference proteome</keyword>
<evidence type="ECO:0000256" key="2">
    <source>
        <dbReference type="ARBA" id="ARBA00009677"/>
    </source>
</evidence>
<keyword evidence="10" id="KW-0282">Flagellum</keyword>
<name>A0A7Y6UL80_9HYPH</name>
<evidence type="ECO:0000313" key="10">
    <source>
        <dbReference type="EMBL" id="NVD37800.1"/>
    </source>
</evidence>
<dbReference type="InterPro" id="IPR020013">
    <property type="entry name" value="Flagellar_FlgE/F/G"/>
</dbReference>
<dbReference type="InterPro" id="IPR019776">
    <property type="entry name" value="Flagellar_basal_body_rod_CS"/>
</dbReference>
<dbReference type="PROSITE" id="PS00588">
    <property type="entry name" value="FLAGELLA_BB_ROD"/>
    <property type="match status" value="1"/>
</dbReference>
<protein>
    <recommendedName>
        <fullName evidence="3 5">Flagellar hook protein FlgE</fullName>
    </recommendedName>
</protein>
<dbReference type="EMBL" id="JABWDU010000001">
    <property type="protein sequence ID" value="NVD37800.1"/>
    <property type="molecule type" value="Genomic_DNA"/>
</dbReference>
<dbReference type="Proteomes" id="UP000520198">
    <property type="component" value="Unassembled WGS sequence"/>
</dbReference>
<dbReference type="Pfam" id="PF07559">
    <property type="entry name" value="FlgE_D2"/>
    <property type="match status" value="1"/>
</dbReference>
<dbReference type="InterPro" id="IPR037058">
    <property type="entry name" value="Falgellar_hook_FlgE_sf"/>
</dbReference>
<dbReference type="PANTHER" id="PTHR30435">
    <property type="entry name" value="FLAGELLAR PROTEIN"/>
    <property type="match status" value="1"/>
</dbReference>
<dbReference type="GO" id="GO:0009424">
    <property type="term" value="C:bacterial-type flagellum hook"/>
    <property type="evidence" value="ECO:0007669"/>
    <property type="project" value="TreeGrafter"/>
</dbReference>
<evidence type="ECO:0000256" key="5">
    <source>
        <dbReference type="RuleBase" id="RU362116"/>
    </source>
</evidence>
<evidence type="ECO:0000259" key="6">
    <source>
        <dbReference type="Pfam" id="PF00460"/>
    </source>
</evidence>
<organism evidence="10 11">
    <name type="scientific">Ensifer oleiphilus</name>
    <dbReference type="NCBI Taxonomy" id="2742698"/>
    <lineage>
        <taxon>Bacteria</taxon>
        <taxon>Pseudomonadati</taxon>
        <taxon>Pseudomonadota</taxon>
        <taxon>Alphaproteobacteria</taxon>
        <taxon>Hyphomicrobiales</taxon>
        <taxon>Rhizobiaceae</taxon>
        <taxon>Sinorhizobium/Ensifer group</taxon>
        <taxon>Ensifer</taxon>
    </lineage>
</organism>
<evidence type="ECO:0000256" key="3">
    <source>
        <dbReference type="ARBA" id="ARBA00019015"/>
    </source>
</evidence>
<feature type="domain" description="Flagellar basal-body/hook protein C-terminal" evidence="7">
    <location>
        <begin position="363"/>
        <end position="408"/>
    </location>
</feature>
<dbReference type="SUPFAM" id="SSF117143">
    <property type="entry name" value="Flagellar hook protein flgE"/>
    <property type="match status" value="1"/>
</dbReference>
<dbReference type="Pfam" id="PF06429">
    <property type="entry name" value="Flg_bbr_C"/>
    <property type="match status" value="1"/>
</dbReference>
<keyword evidence="4 5" id="KW-0975">Bacterial flagellum</keyword>
<comment type="function">
    <text evidence="5">A flexible structure which links the flagellar filament to the drive apparatus in the basal body.</text>
</comment>
<evidence type="ECO:0000313" key="11">
    <source>
        <dbReference type="Proteomes" id="UP000520198"/>
    </source>
</evidence>
<dbReference type="RefSeq" id="WP_176351530.1">
    <property type="nucleotide sequence ID" value="NZ_JABWDU010000001.1"/>
</dbReference>